<dbReference type="GO" id="GO:0016779">
    <property type="term" value="F:nucleotidyltransferase activity"/>
    <property type="evidence" value="ECO:0007669"/>
    <property type="project" value="UniProtKB-KW"/>
</dbReference>
<keyword evidence="6 8" id="KW-0342">GTP-binding</keyword>
<feature type="binding site" evidence="8">
    <location>
        <position position="69"/>
    </location>
    <ligand>
        <name>GTP</name>
        <dbReference type="ChEBI" id="CHEBI:37565"/>
    </ligand>
</feature>
<dbReference type="CDD" id="cd02503">
    <property type="entry name" value="MobA"/>
    <property type="match status" value="1"/>
</dbReference>
<sequence>MGNGIVRDVVAAITAGGRSSRFGSDKVLALWEGRPLLEHVAASLAACPLRLLIAPPGRYELPGWRNVPDTRPGEGPLAALEAALRTAQVEAGSIWVAFAGVDMPRLTPPYWEALAQARTPDASAILALDAAGRPQPLAALYHTALLPHVTARLDGGERRLRAAALPELTVTVPFHILQAVSPDALRNVNTPADLAALGEAGR</sequence>
<keyword evidence="1 8" id="KW-0963">Cytoplasm</keyword>
<dbReference type="Proteomes" id="UP001401887">
    <property type="component" value="Unassembled WGS sequence"/>
</dbReference>
<dbReference type="Gene3D" id="3.90.550.10">
    <property type="entry name" value="Spore Coat Polysaccharide Biosynthesis Protein SpsA, Chain A"/>
    <property type="match status" value="1"/>
</dbReference>
<evidence type="ECO:0000256" key="1">
    <source>
        <dbReference type="ARBA" id="ARBA00022490"/>
    </source>
</evidence>
<feature type="binding site" evidence="8">
    <location>
        <position position="26"/>
    </location>
    <ligand>
        <name>GTP</name>
        <dbReference type="ChEBI" id="CHEBI:37565"/>
    </ligand>
</feature>
<keyword evidence="4 8" id="KW-0547">Nucleotide-binding</keyword>
<feature type="domain" description="MobA-like NTP transferase" evidence="9">
    <location>
        <begin position="11"/>
        <end position="162"/>
    </location>
</feature>
<evidence type="ECO:0000256" key="7">
    <source>
        <dbReference type="ARBA" id="ARBA00023150"/>
    </source>
</evidence>
<dbReference type="Pfam" id="PF12804">
    <property type="entry name" value="NTP_transf_3"/>
    <property type="match status" value="1"/>
</dbReference>
<dbReference type="EC" id="2.7.7.77" evidence="8"/>
<dbReference type="EMBL" id="BAABRP010000006">
    <property type="protein sequence ID" value="GAA5513316.1"/>
    <property type="molecule type" value="Genomic_DNA"/>
</dbReference>
<evidence type="ECO:0000313" key="11">
    <source>
        <dbReference type="Proteomes" id="UP001401887"/>
    </source>
</evidence>
<feature type="binding site" evidence="8">
    <location>
        <begin position="14"/>
        <end position="16"/>
    </location>
    <ligand>
        <name>GTP</name>
        <dbReference type="ChEBI" id="CHEBI:37565"/>
    </ligand>
</feature>
<keyword evidence="5 8" id="KW-0460">Magnesium</keyword>
<dbReference type="PANTHER" id="PTHR19136:SF81">
    <property type="entry name" value="MOLYBDENUM COFACTOR GUANYLYLTRANSFERASE"/>
    <property type="match status" value="1"/>
</dbReference>
<comment type="function">
    <text evidence="8">Transfers a GMP moiety from GTP to Mo-molybdopterin (Mo-MPT) cofactor (Moco or molybdenum cofactor) to form Mo-molybdopterin guanine dinucleotide (Mo-MGD) cofactor.</text>
</comment>
<dbReference type="InterPro" id="IPR029044">
    <property type="entry name" value="Nucleotide-diphossugar_trans"/>
</dbReference>
<comment type="caution">
    <text evidence="8">Lacks conserved residue(s) required for the propagation of feature annotation.</text>
</comment>
<dbReference type="InterPro" id="IPR025877">
    <property type="entry name" value="MobA-like_NTP_Trfase"/>
</dbReference>
<gene>
    <name evidence="10" type="primary">mobA_1</name>
    <name evidence="8" type="synonym">mobA</name>
    <name evidence="10" type="ORF">Dcar01_02049</name>
</gene>
<proteinExistence type="inferred from homology"/>
<keyword evidence="10" id="KW-0548">Nucleotidyltransferase</keyword>
<feature type="binding site" evidence="8">
    <location>
        <position position="102"/>
    </location>
    <ligand>
        <name>GTP</name>
        <dbReference type="ChEBI" id="CHEBI:37565"/>
    </ligand>
</feature>
<evidence type="ECO:0000256" key="5">
    <source>
        <dbReference type="ARBA" id="ARBA00022842"/>
    </source>
</evidence>
<keyword evidence="2 8" id="KW-0808">Transferase</keyword>
<reference evidence="10 11" key="1">
    <citation type="submission" date="2024-02" db="EMBL/GenBank/DDBJ databases">
        <title>Deinococcus carri NBRC 110142.</title>
        <authorList>
            <person name="Ichikawa N."/>
            <person name="Katano-Makiyama Y."/>
            <person name="Hidaka K."/>
        </authorList>
    </citation>
    <scope>NUCLEOTIDE SEQUENCE [LARGE SCALE GENOMIC DNA]</scope>
    <source>
        <strain evidence="10 11">NBRC 110142</strain>
    </source>
</reference>
<evidence type="ECO:0000259" key="9">
    <source>
        <dbReference type="Pfam" id="PF12804"/>
    </source>
</evidence>
<keyword evidence="3 8" id="KW-0479">Metal-binding</keyword>
<comment type="cofactor">
    <cofactor evidence="8">
        <name>Mg(2+)</name>
        <dbReference type="ChEBI" id="CHEBI:18420"/>
    </cofactor>
</comment>
<keyword evidence="11" id="KW-1185">Reference proteome</keyword>
<comment type="catalytic activity">
    <reaction evidence="8">
        <text>Mo-molybdopterin + GTP + H(+) = Mo-molybdopterin guanine dinucleotide + diphosphate</text>
        <dbReference type="Rhea" id="RHEA:34243"/>
        <dbReference type="ChEBI" id="CHEBI:15378"/>
        <dbReference type="ChEBI" id="CHEBI:33019"/>
        <dbReference type="ChEBI" id="CHEBI:37565"/>
        <dbReference type="ChEBI" id="CHEBI:71302"/>
        <dbReference type="ChEBI" id="CHEBI:71310"/>
        <dbReference type="EC" id="2.7.7.77"/>
    </reaction>
</comment>
<evidence type="ECO:0000256" key="3">
    <source>
        <dbReference type="ARBA" id="ARBA00022723"/>
    </source>
</evidence>
<organism evidence="10 11">
    <name type="scientific">Deinococcus carri</name>
    <dbReference type="NCBI Taxonomy" id="1211323"/>
    <lineage>
        <taxon>Bacteria</taxon>
        <taxon>Thermotogati</taxon>
        <taxon>Deinococcota</taxon>
        <taxon>Deinococci</taxon>
        <taxon>Deinococcales</taxon>
        <taxon>Deinococcaceae</taxon>
        <taxon>Deinococcus</taxon>
    </lineage>
</organism>
<evidence type="ECO:0000256" key="8">
    <source>
        <dbReference type="HAMAP-Rule" id="MF_00316"/>
    </source>
</evidence>
<accession>A0ABP9W7I1</accession>
<feature type="binding site" evidence="8">
    <location>
        <position position="102"/>
    </location>
    <ligand>
        <name>Mg(2+)</name>
        <dbReference type="ChEBI" id="CHEBI:18420"/>
    </ligand>
</feature>
<comment type="subcellular location">
    <subcellularLocation>
        <location evidence="8">Cytoplasm</location>
    </subcellularLocation>
</comment>
<evidence type="ECO:0000256" key="4">
    <source>
        <dbReference type="ARBA" id="ARBA00022741"/>
    </source>
</evidence>
<keyword evidence="7 8" id="KW-0501">Molybdenum cofactor biosynthesis</keyword>
<comment type="caution">
    <text evidence="10">The sequence shown here is derived from an EMBL/GenBank/DDBJ whole genome shotgun (WGS) entry which is preliminary data.</text>
</comment>
<name>A0ABP9W7I1_9DEIO</name>
<protein>
    <recommendedName>
        <fullName evidence="8">Probable molybdenum cofactor guanylyltransferase</fullName>
        <shortName evidence="8">MoCo guanylyltransferase</shortName>
        <ecNumber evidence="8">2.7.7.77</ecNumber>
    </recommendedName>
    <alternativeName>
        <fullName evidence="8">GTP:molybdopterin guanylyltransferase</fullName>
    </alternativeName>
    <alternativeName>
        <fullName evidence="8">Mo-MPT guanylyltransferase</fullName>
    </alternativeName>
    <alternativeName>
        <fullName evidence="8">Molybdopterin guanylyltransferase</fullName>
    </alternativeName>
    <alternativeName>
        <fullName evidence="8">Molybdopterin-guanine dinucleotide synthase</fullName>
        <shortName evidence="8">MGD synthase</shortName>
    </alternativeName>
</protein>
<dbReference type="HAMAP" id="MF_00316">
    <property type="entry name" value="MobA"/>
    <property type="match status" value="1"/>
</dbReference>
<comment type="domain">
    <text evidence="8">The N-terminal domain determines nucleotide recognition and specific binding, while the C-terminal domain determines the specific binding to the target protein.</text>
</comment>
<evidence type="ECO:0000256" key="6">
    <source>
        <dbReference type="ARBA" id="ARBA00023134"/>
    </source>
</evidence>
<comment type="similarity">
    <text evidence="8">Belongs to the MobA family.</text>
</comment>
<dbReference type="PANTHER" id="PTHR19136">
    <property type="entry name" value="MOLYBDENUM COFACTOR GUANYLYLTRANSFERASE"/>
    <property type="match status" value="1"/>
</dbReference>
<evidence type="ECO:0000256" key="2">
    <source>
        <dbReference type="ARBA" id="ARBA00022679"/>
    </source>
</evidence>
<dbReference type="SUPFAM" id="SSF53448">
    <property type="entry name" value="Nucleotide-diphospho-sugar transferases"/>
    <property type="match status" value="1"/>
</dbReference>
<dbReference type="InterPro" id="IPR013482">
    <property type="entry name" value="Molybde_CF_guanTrfase"/>
</dbReference>
<evidence type="ECO:0000313" key="10">
    <source>
        <dbReference type="EMBL" id="GAA5513316.1"/>
    </source>
</evidence>